<organism evidence="2 3">
    <name type="scientific">Moraxella lacunata</name>
    <dbReference type="NCBI Taxonomy" id="477"/>
    <lineage>
        <taxon>Bacteria</taxon>
        <taxon>Pseudomonadati</taxon>
        <taxon>Pseudomonadota</taxon>
        <taxon>Gammaproteobacteria</taxon>
        <taxon>Moraxellales</taxon>
        <taxon>Moraxellaceae</taxon>
        <taxon>Moraxella</taxon>
    </lineage>
</organism>
<feature type="domain" description="N-acetyltransferase" evidence="1">
    <location>
        <begin position="64"/>
        <end position="216"/>
    </location>
</feature>
<gene>
    <name evidence="2" type="ORF">B5J94_10360</name>
</gene>
<dbReference type="SUPFAM" id="SSF55729">
    <property type="entry name" value="Acyl-CoA N-acyltransferases (Nat)"/>
    <property type="match status" value="1"/>
</dbReference>
<dbReference type="CDD" id="cd04301">
    <property type="entry name" value="NAT_SF"/>
    <property type="match status" value="1"/>
</dbReference>
<accession>A0A1V4GQJ5</accession>
<dbReference type="Gene3D" id="3.40.630.30">
    <property type="match status" value="1"/>
</dbReference>
<reference evidence="3" key="1">
    <citation type="submission" date="2017-03" db="EMBL/GenBank/DDBJ databases">
        <title>Draft genome sequence of Moraxella equi CCUG 4950T type strain.</title>
        <authorList>
            <person name="Salva-Serra F."/>
            <person name="Engstrom-Jakobsson H."/>
            <person name="Thorell K."/>
            <person name="Jaen-Luchoro D."/>
            <person name="Gonzales-Siles L."/>
            <person name="Karlsson R."/>
            <person name="Yazdan S."/>
            <person name="Boulund F."/>
            <person name="Johnning A."/>
            <person name="Engstrand L."/>
            <person name="Kristiansson E."/>
            <person name="Moore E."/>
        </authorList>
    </citation>
    <scope>NUCLEOTIDE SEQUENCE [LARGE SCALE GENOMIC DNA]</scope>
    <source>
        <strain evidence="3">CCUG 4441</strain>
    </source>
</reference>
<sequence>MRTAHLPILAWRIWRWRLPMILSKKPIYISDLRWRIDLMILFKIPSGRGLGGVFSNLNRGNAMITILPLDDTRLSQFKQQMQLSFKDTYGDELPERHINDSMQKQGAIAYMAVENGEMIGGAIVVINGDKGELDFLYVKSGIQSKGVGQTIWQFIESHHKAVRLWHLLTPYSAVRNLHFYINRLGFVATEFYCDKNPNPHYPKYAHDLMLSLQKQV</sequence>
<dbReference type="InterPro" id="IPR000182">
    <property type="entry name" value="GNAT_dom"/>
</dbReference>
<name>A0A1V4GQJ5_MORLA</name>
<proteinExistence type="predicted"/>
<dbReference type="InterPro" id="IPR016181">
    <property type="entry name" value="Acyl_CoA_acyltransferase"/>
</dbReference>
<dbReference type="GO" id="GO:0016747">
    <property type="term" value="F:acyltransferase activity, transferring groups other than amino-acyl groups"/>
    <property type="evidence" value="ECO:0007669"/>
    <property type="project" value="InterPro"/>
</dbReference>
<evidence type="ECO:0000313" key="2">
    <source>
        <dbReference type="EMBL" id="OPH34884.1"/>
    </source>
</evidence>
<evidence type="ECO:0000313" key="3">
    <source>
        <dbReference type="Proteomes" id="UP000191025"/>
    </source>
</evidence>
<dbReference type="PROSITE" id="PS51186">
    <property type="entry name" value="GNAT"/>
    <property type="match status" value="1"/>
</dbReference>
<comment type="caution">
    <text evidence="2">The sequence shown here is derived from an EMBL/GenBank/DDBJ whole genome shotgun (WGS) entry which is preliminary data.</text>
</comment>
<protein>
    <recommendedName>
        <fullName evidence="1">N-acetyltransferase domain-containing protein</fullName>
    </recommendedName>
</protein>
<dbReference type="Pfam" id="PF00583">
    <property type="entry name" value="Acetyltransf_1"/>
    <property type="match status" value="1"/>
</dbReference>
<dbReference type="EMBL" id="MXAN01000078">
    <property type="protein sequence ID" value="OPH34884.1"/>
    <property type="molecule type" value="Genomic_DNA"/>
</dbReference>
<dbReference type="AlphaFoldDB" id="A0A1V4GQJ5"/>
<dbReference type="Proteomes" id="UP000191025">
    <property type="component" value="Unassembled WGS sequence"/>
</dbReference>
<evidence type="ECO:0000259" key="1">
    <source>
        <dbReference type="PROSITE" id="PS51186"/>
    </source>
</evidence>